<dbReference type="Gene3D" id="1.10.10.10">
    <property type="entry name" value="Winged helix-like DNA-binding domain superfamily/Winged helix DNA-binding domain"/>
    <property type="match status" value="1"/>
</dbReference>
<organism evidence="2 3">
    <name type="scientific">Ficus carica</name>
    <name type="common">Common fig</name>
    <dbReference type="NCBI Taxonomy" id="3494"/>
    <lineage>
        <taxon>Eukaryota</taxon>
        <taxon>Viridiplantae</taxon>
        <taxon>Streptophyta</taxon>
        <taxon>Embryophyta</taxon>
        <taxon>Tracheophyta</taxon>
        <taxon>Spermatophyta</taxon>
        <taxon>Magnoliopsida</taxon>
        <taxon>eudicotyledons</taxon>
        <taxon>Gunneridae</taxon>
        <taxon>Pentapetalae</taxon>
        <taxon>rosids</taxon>
        <taxon>fabids</taxon>
        <taxon>Rosales</taxon>
        <taxon>Moraceae</taxon>
        <taxon>Ficeae</taxon>
        <taxon>Ficus</taxon>
    </lineage>
</organism>
<dbReference type="GO" id="GO:0046983">
    <property type="term" value="F:protein dimerization activity"/>
    <property type="evidence" value="ECO:0007669"/>
    <property type="project" value="InterPro"/>
</dbReference>
<accession>A0AA88E9J8</accession>
<reference evidence="2" key="1">
    <citation type="submission" date="2023-07" db="EMBL/GenBank/DDBJ databases">
        <title>draft genome sequence of fig (Ficus carica).</title>
        <authorList>
            <person name="Takahashi T."/>
            <person name="Nishimura K."/>
        </authorList>
    </citation>
    <scope>NUCLEOTIDE SEQUENCE</scope>
</reference>
<gene>
    <name evidence="2" type="ORF">TIFTF001_038808</name>
</gene>
<keyword evidence="3" id="KW-1185">Reference proteome</keyword>
<protein>
    <recommendedName>
        <fullName evidence="1">O-methyltransferase dimerisation domain-containing protein</fullName>
    </recommendedName>
</protein>
<sequence length="68" mass="7562">MWSSNNTKSLHEEEELENFSYATQLVNSTAMSMCLQTAVELRVFDIIAKAGNKARLSASEIAVHLCNN</sequence>
<evidence type="ECO:0000259" key="1">
    <source>
        <dbReference type="Pfam" id="PF08100"/>
    </source>
</evidence>
<dbReference type="SUPFAM" id="SSF46785">
    <property type="entry name" value="Winged helix' DNA-binding domain"/>
    <property type="match status" value="1"/>
</dbReference>
<feature type="domain" description="O-methyltransferase dimerisation" evidence="1">
    <location>
        <begin position="24"/>
        <end position="64"/>
    </location>
</feature>
<comment type="caution">
    <text evidence="2">The sequence shown here is derived from an EMBL/GenBank/DDBJ whole genome shotgun (WGS) entry which is preliminary data.</text>
</comment>
<dbReference type="InterPro" id="IPR012967">
    <property type="entry name" value="COMT_dimerisation"/>
</dbReference>
<evidence type="ECO:0000313" key="2">
    <source>
        <dbReference type="EMBL" id="GMN69763.1"/>
    </source>
</evidence>
<dbReference type="AlphaFoldDB" id="A0AA88E9J8"/>
<dbReference type="InterPro" id="IPR036390">
    <property type="entry name" value="WH_DNA-bd_sf"/>
</dbReference>
<dbReference type="Proteomes" id="UP001187192">
    <property type="component" value="Unassembled WGS sequence"/>
</dbReference>
<proteinExistence type="predicted"/>
<evidence type="ECO:0000313" key="3">
    <source>
        <dbReference type="Proteomes" id="UP001187192"/>
    </source>
</evidence>
<dbReference type="EMBL" id="BTGU01000928">
    <property type="protein sequence ID" value="GMN69763.1"/>
    <property type="molecule type" value="Genomic_DNA"/>
</dbReference>
<name>A0AA88E9J8_FICCA</name>
<dbReference type="InterPro" id="IPR036388">
    <property type="entry name" value="WH-like_DNA-bd_sf"/>
</dbReference>
<dbReference type="Pfam" id="PF08100">
    <property type="entry name" value="Dimerisation"/>
    <property type="match status" value="1"/>
</dbReference>